<accession>A0A1Y4N4H5</accession>
<evidence type="ECO:0000313" key="1">
    <source>
        <dbReference type="EMBL" id="OUP69335.1"/>
    </source>
</evidence>
<sequence>MQRKRPQYVQTVMEQLQLGQSIFLASEEVDSLPISEIDLLECGVEKIPQTGSTIKIVSEKGDVLTVTIERTDPDTFLFGYARKQRKGKYFAFLSIDDFWDWWECRKIDQKLRSYVPVLVLSAPSKERLLQNRLLYDILINRNLNYQNISCKGCLHSASHYCLNCTRGKDRYDCWIGSGERQFLFR</sequence>
<dbReference type="AlphaFoldDB" id="A0A1Y4N4H5"/>
<reference evidence="2" key="1">
    <citation type="submission" date="2017-04" db="EMBL/GenBank/DDBJ databases">
        <title>Function of individual gut microbiota members based on whole genome sequencing of pure cultures obtained from chicken caecum.</title>
        <authorList>
            <person name="Medvecky M."/>
            <person name="Cejkova D."/>
            <person name="Polansky O."/>
            <person name="Karasova D."/>
            <person name="Kubasova T."/>
            <person name="Cizek A."/>
            <person name="Rychlik I."/>
        </authorList>
    </citation>
    <scope>NUCLEOTIDE SEQUENCE [LARGE SCALE GENOMIC DNA]</scope>
    <source>
        <strain evidence="2">An175</strain>
    </source>
</reference>
<name>A0A1Y4N4H5_9FIRM</name>
<comment type="caution">
    <text evidence="1">The sequence shown here is derived from an EMBL/GenBank/DDBJ whole genome shotgun (WGS) entry which is preliminary data.</text>
</comment>
<organism evidence="1 2">
    <name type="scientific">Anaerotruncus colihominis</name>
    <dbReference type="NCBI Taxonomy" id="169435"/>
    <lineage>
        <taxon>Bacteria</taxon>
        <taxon>Bacillati</taxon>
        <taxon>Bacillota</taxon>
        <taxon>Clostridia</taxon>
        <taxon>Eubacteriales</taxon>
        <taxon>Oscillospiraceae</taxon>
        <taxon>Anaerotruncus</taxon>
    </lineage>
</organism>
<gene>
    <name evidence="1" type="ORF">B5F11_09615</name>
</gene>
<protein>
    <submittedName>
        <fullName evidence="1">Uncharacterized protein</fullName>
    </submittedName>
</protein>
<dbReference type="RefSeq" id="WP_087301188.1">
    <property type="nucleotide sequence ID" value="NZ_NFKQ01000010.1"/>
</dbReference>
<dbReference type="EMBL" id="NFKP01000010">
    <property type="protein sequence ID" value="OUP69335.1"/>
    <property type="molecule type" value="Genomic_DNA"/>
</dbReference>
<dbReference type="Proteomes" id="UP000196386">
    <property type="component" value="Unassembled WGS sequence"/>
</dbReference>
<proteinExistence type="predicted"/>
<evidence type="ECO:0000313" key="2">
    <source>
        <dbReference type="Proteomes" id="UP000196386"/>
    </source>
</evidence>